<evidence type="ECO:0000256" key="1">
    <source>
        <dbReference type="SAM" id="Coils"/>
    </source>
</evidence>
<dbReference type="AlphaFoldDB" id="A0A3G2SCT9"/>
<feature type="region of interest" description="Disordered" evidence="2">
    <location>
        <begin position="179"/>
        <end position="228"/>
    </location>
</feature>
<protein>
    <submittedName>
        <fullName evidence="3">Uncharacterized protein</fullName>
    </submittedName>
</protein>
<dbReference type="EMBL" id="MH374028">
    <property type="protein sequence ID" value="AYO45641.1"/>
    <property type="molecule type" value="Genomic_DNA"/>
</dbReference>
<organism evidence="3">
    <name type="scientific">Zymoseptoria tritici</name>
    <name type="common">Speckled leaf blotch fungus</name>
    <name type="synonym">Septoria tritici</name>
    <dbReference type="NCBI Taxonomy" id="1047171"/>
    <lineage>
        <taxon>Eukaryota</taxon>
        <taxon>Fungi</taxon>
        <taxon>Dikarya</taxon>
        <taxon>Ascomycota</taxon>
        <taxon>Pezizomycotina</taxon>
        <taxon>Dothideomycetes</taxon>
        <taxon>Dothideomycetidae</taxon>
        <taxon>Mycosphaerellales</taxon>
        <taxon>Mycosphaerellaceae</taxon>
        <taxon>Zymoseptoria</taxon>
    </lineage>
</organism>
<reference evidence="3" key="1">
    <citation type="submission" date="2018-05" db="EMBL/GenBank/DDBJ databases">
        <title>The mitochondrial genome of the banana pathogen Mycosphaerella (synonym: Pseudocercospora) fijiensis contains several pseudogenes, multiple changes of direction and a reassigned tRNA gene.</title>
        <authorList>
            <person name="Goodwin S.B."/>
            <person name="McCorison C.B."/>
            <person name="Grimwood J."/>
            <person name="Grigoriev I.V."/>
            <person name="Kema G.H.J."/>
        </authorList>
    </citation>
    <scope>NUCLEOTIDE SEQUENCE</scope>
    <source>
        <strain evidence="3">IPO323</strain>
    </source>
</reference>
<geneLocation type="mitochondrion" evidence="3"/>
<sequence length="228" mass="26512">MTNFNTIPIKFSTFKRKTSFSGITFVLGRWFTTTNYMLLPRKNDQDDLIDEINKLEQEFNEIDADIEELNKEIVEGEVDVNSDGEETELSKWVKEREEEKDSMVGDNMENKDEALFVNNNERKNHSLTLELIKESASKDIETLNEVMDQCPQDNPAFDRALELVEKVEYLQEKASELHEKWHENDLPPMSNLPENSVPPLVDSPKSHFPQDSSDVEQTEFNSFEPFDE</sequence>
<evidence type="ECO:0000313" key="3">
    <source>
        <dbReference type="EMBL" id="AYO45641.1"/>
    </source>
</evidence>
<name>A0A3G2SCT9_ZYMTR</name>
<keyword evidence="1" id="KW-0175">Coiled coil</keyword>
<feature type="coiled-coil region" evidence="1">
    <location>
        <begin position="45"/>
        <end position="72"/>
    </location>
</feature>
<accession>A0A3G2SCT9</accession>
<gene>
    <name evidence="3" type="primary">orf228</name>
</gene>
<proteinExistence type="predicted"/>
<evidence type="ECO:0000256" key="2">
    <source>
        <dbReference type="SAM" id="MobiDB-lite"/>
    </source>
</evidence>
<keyword evidence="3" id="KW-0496">Mitochondrion</keyword>